<evidence type="ECO:0000313" key="3">
    <source>
        <dbReference type="Proteomes" id="UP000216308"/>
    </source>
</evidence>
<dbReference type="EMBL" id="NHPJ01000079">
    <property type="protein sequence ID" value="OYR56805.1"/>
    <property type="molecule type" value="Genomic_DNA"/>
</dbReference>
<dbReference type="AlphaFoldDB" id="A0A256IJU9"/>
<dbReference type="GO" id="GO:0032259">
    <property type="term" value="P:methylation"/>
    <property type="evidence" value="ECO:0007669"/>
    <property type="project" value="UniProtKB-KW"/>
</dbReference>
<dbReference type="InterPro" id="IPR029063">
    <property type="entry name" value="SAM-dependent_MTases_sf"/>
</dbReference>
<keyword evidence="3" id="KW-1185">Reference proteome</keyword>
<sequence length="234" mass="24996">MAEDAARGSERVVTGPEHVDRVRERYDRWARVYDWFARATAGVGGVRDACVDALDVDEGDTVVEFGCGPGPNLPALREAVGPSGHVVGVDLTGRMLDRAQVLIARRGWRNVSLVRGDAATPAVADADAVLSTFVTSLFPDPAAVVGEWCELADRVVVAGFAPRGNRAANAALWAFTRLSTSLFDATGEDPLGQLDRRTAAARHELDARMDRVEGGTFAFGTIVVSAGYRETAVR</sequence>
<comment type="caution">
    <text evidence="2">The sequence shown here is derived from an EMBL/GenBank/DDBJ whole genome shotgun (WGS) entry which is preliminary data.</text>
</comment>
<evidence type="ECO:0000259" key="1">
    <source>
        <dbReference type="Pfam" id="PF13649"/>
    </source>
</evidence>
<dbReference type="Proteomes" id="UP000216308">
    <property type="component" value="Unassembled WGS sequence"/>
</dbReference>
<dbReference type="InterPro" id="IPR041698">
    <property type="entry name" value="Methyltransf_25"/>
</dbReference>
<proteinExistence type="predicted"/>
<name>A0A256IJU9_9EURY</name>
<organism evidence="2 3">
    <name type="scientific">Halorubrum halodurans</name>
    <dbReference type="NCBI Taxonomy" id="1383851"/>
    <lineage>
        <taxon>Archaea</taxon>
        <taxon>Methanobacteriati</taxon>
        <taxon>Methanobacteriota</taxon>
        <taxon>Stenosarchaea group</taxon>
        <taxon>Halobacteria</taxon>
        <taxon>Halobacteriales</taxon>
        <taxon>Haloferacaceae</taxon>
        <taxon>Halorubrum</taxon>
    </lineage>
</organism>
<reference evidence="2 3" key="1">
    <citation type="journal article" date="2014" name="Front. Microbiol.">
        <title>Population and genomic analysis of the genus Halorubrum.</title>
        <authorList>
            <person name="Fullmer M.S."/>
            <person name="Soucy S.M."/>
            <person name="Swithers K.S."/>
            <person name="Makkay A.M."/>
            <person name="Wheeler R."/>
            <person name="Ventosa A."/>
            <person name="Gogarten J.P."/>
            <person name="Papke R.T."/>
        </authorList>
    </citation>
    <scope>NUCLEOTIDE SEQUENCE [LARGE SCALE GENOMIC DNA]</scope>
    <source>
        <strain evidence="2 3">Cb34</strain>
    </source>
</reference>
<dbReference type="Pfam" id="PF13649">
    <property type="entry name" value="Methyltransf_25"/>
    <property type="match status" value="1"/>
</dbReference>
<accession>A0A256IJU9</accession>
<evidence type="ECO:0000313" key="2">
    <source>
        <dbReference type="EMBL" id="OYR56805.1"/>
    </source>
</evidence>
<protein>
    <submittedName>
        <fullName evidence="2">SAM-dependent methyltransferase</fullName>
    </submittedName>
</protein>
<dbReference type="SUPFAM" id="SSF53335">
    <property type="entry name" value="S-adenosyl-L-methionine-dependent methyltransferases"/>
    <property type="match status" value="1"/>
</dbReference>
<keyword evidence="2" id="KW-0489">Methyltransferase</keyword>
<dbReference type="CDD" id="cd02440">
    <property type="entry name" value="AdoMet_MTases"/>
    <property type="match status" value="1"/>
</dbReference>
<dbReference type="GO" id="GO:0008168">
    <property type="term" value="F:methyltransferase activity"/>
    <property type="evidence" value="ECO:0007669"/>
    <property type="project" value="UniProtKB-KW"/>
</dbReference>
<keyword evidence="2" id="KW-0808">Transferase</keyword>
<gene>
    <name evidence="2" type="ORF">DJ70_07380</name>
</gene>
<feature type="domain" description="Methyltransferase" evidence="1">
    <location>
        <begin position="62"/>
        <end position="148"/>
    </location>
</feature>
<dbReference type="Gene3D" id="3.40.50.150">
    <property type="entry name" value="Vaccinia Virus protein VP39"/>
    <property type="match status" value="1"/>
</dbReference>